<feature type="transmembrane region" description="Helical" evidence="5">
    <location>
        <begin position="235"/>
        <end position="255"/>
    </location>
</feature>
<gene>
    <name evidence="7" type="ORF">ILUMI_24427</name>
</gene>
<reference evidence="7" key="1">
    <citation type="submission" date="2019-08" db="EMBL/GenBank/DDBJ databases">
        <title>The genome of the North American firefly Photinus pyralis.</title>
        <authorList>
            <consortium name="Photinus pyralis genome working group"/>
            <person name="Fallon T.R."/>
            <person name="Sander Lower S.E."/>
            <person name="Weng J.-K."/>
        </authorList>
    </citation>
    <scope>NUCLEOTIDE SEQUENCE</scope>
    <source>
        <strain evidence="7">TRF0915ILg1</strain>
        <tissue evidence="7">Whole body</tissue>
    </source>
</reference>
<organism evidence="7 8">
    <name type="scientific">Ignelater luminosus</name>
    <name type="common">Cucubano</name>
    <name type="synonym">Pyrophorus luminosus</name>
    <dbReference type="NCBI Taxonomy" id="2038154"/>
    <lineage>
        <taxon>Eukaryota</taxon>
        <taxon>Metazoa</taxon>
        <taxon>Ecdysozoa</taxon>
        <taxon>Arthropoda</taxon>
        <taxon>Hexapoda</taxon>
        <taxon>Insecta</taxon>
        <taxon>Pterygota</taxon>
        <taxon>Neoptera</taxon>
        <taxon>Endopterygota</taxon>
        <taxon>Coleoptera</taxon>
        <taxon>Polyphaga</taxon>
        <taxon>Elateriformia</taxon>
        <taxon>Elateroidea</taxon>
        <taxon>Elateridae</taxon>
        <taxon>Agrypninae</taxon>
        <taxon>Pyrophorini</taxon>
        <taxon>Ignelater</taxon>
    </lineage>
</organism>
<comment type="subcellular location">
    <subcellularLocation>
        <location evidence="1">Membrane</location>
    </subcellularLocation>
</comment>
<evidence type="ECO:0000256" key="3">
    <source>
        <dbReference type="ARBA" id="ARBA00022989"/>
    </source>
</evidence>
<comment type="caution">
    <text evidence="7">The sequence shown here is derived from an EMBL/GenBank/DDBJ whole genome shotgun (WGS) entry which is preliminary data.</text>
</comment>
<dbReference type="GO" id="GO:0005506">
    <property type="term" value="F:iron ion binding"/>
    <property type="evidence" value="ECO:0007669"/>
    <property type="project" value="InterPro"/>
</dbReference>
<dbReference type="Proteomes" id="UP000801492">
    <property type="component" value="Unassembled WGS sequence"/>
</dbReference>
<feature type="transmembrane region" description="Helical" evidence="5">
    <location>
        <begin position="78"/>
        <end position="106"/>
    </location>
</feature>
<feature type="transmembrane region" description="Helical" evidence="5">
    <location>
        <begin position="130"/>
        <end position="150"/>
    </location>
</feature>
<dbReference type="Pfam" id="PF04116">
    <property type="entry name" value="FA_hydroxylase"/>
    <property type="match status" value="1"/>
</dbReference>
<feature type="transmembrane region" description="Helical" evidence="5">
    <location>
        <begin position="170"/>
        <end position="190"/>
    </location>
</feature>
<dbReference type="GO" id="GO:0016020">
    <property type="term" value="C:membrane"/>
    <property type="evidence" value="ECO:0007669"/>
    <property type="project" value="UniProtKB-SubCell"/>
</dbReference>
<name>A0A8K0FWK4_IGNLU</name>
<dbReference type="EMBL" id="VTPC01090703">
    <property type="protein sequence ID" value="KAF2881730.1"/>
    <property type="molecule type" value="Genomic_DNA"/>
</dbReference>
<evidence type="ECO:0000256" key="1">
    <source>
        <dbReference type="ARBA" id="ARBA00004370"/>
    </source>
</evidence>
<dbReference type="GO" id="GO:0016491">
    <property type="term" value="F:oxidoreductase activity"/>
    <property type="evidence" value="ECO:0007669"/>
    <property type="project" value="InterPro"/>
</dbReference>
<evidence type="ECO:0000313" key="7">
    <source>
        <dbReference type="EMBL" id="KAF2881730.1"/>
    </source>
</evidence>
<keyword evidence="2 5" id="KW-0812">Transmembrane</keyword>
<sequence length="332" mass="38222">MKNHERNLKQSNQDGTKTVLSYQGNGILSFLNKRLVIFTGLIVFAAAKSSILWFWTLFGNSWQGLWNTLLDVVEEDPITLWAYVPIAVIVCVYWSVGMVFTLLDIFNRPLAIMKYKVQPGMNEPVDTESLLKVIGLVLFNQFVVSLPFGILAYKAMRWRGYPSFRELPTFHWVLFELVVFIIVAEIEFYYAHRLLHSKHLYKYIHKTHHEWTAPIAISALYTHPIEHVLSSLIPAFLGIFIMGSHVVTAYAWFLVATTATLLHHSGYHLPFVTSPELHDFHHLKFNQNFGLIGLLDRLHGTDTKFRNAIQHTRHTMLLSLVSAREMFPNPSS</sequence>
<evidence type="ECO:0000256" key="4">
    <source>
        <dbReference type="ARBA" id="ARBA00023136"/>
    </source>
</evidence>
<proteinExistence type="predicted"/>
<feature type="domain" description="Fatty acid hydroxylase" evidence="6">
    <location>
        <begin position="178"/>
        <end position="301"/>
    </location>
</feature>
<dbReference type="InterPro" id="IPR050307">
    <property type="entry name" value="Sterol_Desaturase_Related"/>
</dbReference>
<accession>A0A8K0FWK4</accession>
<feature type="transmembrane region" description="Helical" evidence="5">
    <location>
        <begin position="35"/>
        <end position="58"/>
    </location>
</feature>
<keyword evidence="4 5" id="KW-0472">Membrane</keyword>
<keyword evidence="8" id="KW-1185">Reference proteome</keyword>
<dbReference type="PANTHER" id="PTHR11863">
    <property type="entry name" value="STEROL DESATURASE"/>
    <property type="match status" value="1"/>
</dbReference>
<evidence type="ECO:0000313" key="8">
    <source>
        <dbReference type="Proteomes" id="UP000801492"/>
    </source>
</evidence>
<evidence type="ECO:0000256" key="2">
    <source>
        <dbReference type="ARBA" id="ARBA00022692"/>
    </source>
</evidence>
<dbReference type="InterPro" id="IPR006694">
    <property type="entry name" value="Fatty_acid_hydroxylase"/>
</dbReference>
<evidence type="ECO:0000256" key="5">
    <source>
        <dbReference type="SAM" id="Phobius"/>
    </source>
</evidence>
<protein>
    <recommendedName>
        <fullName evidence="6">Fatty acid hydroxylase domain-containing protein</fullName>
    </recommendedName>
</protein>
<dbReference type="AlphaFoldDB" id="A0A8K0FWK4"/>
<dbReference type="GO" id="GO:0008610">
    <property type="term" value="P:lipid biosynthetic process"/>
    <property type="evidence" value="ECO:0007669"/>
    <property type="project" value="InterPro"/>
</dbReference>
<evidence type="ECO:0000259" key="6">
    <source>
        <dbReference type="Pfam" id="PF04116"/>
    </source>
</evidence>
<keyword evidence="3 5" id="KW-1133">Transmembrane helix</keyword>
<dbReference type="OrthoDB" id="408954at2759"/>